<evidence type="ECO:0000259" key="11">
    <source>
        <dbReference type="PROSITE" id="PS50118"/>
    </source>
</evidence>
<dbReference type="GO" id="GO:0006261">
    <property type="term" value="P:DNA-templated DNA replication"/>
    <property type="evidence" value="ECO:0007669"/>
    <property type="project" value="InterPro"/>
</dbReference>
<name>A0A8D2IT53_VARKO</name>
<evidence type="ECO:0000256" key="7">
    <source>
        <dbReference type="ARBA" id="ARBA00069769"/>
    </source>
</evidence>
<feature type="compositionally biased region" description="Basic and acidic residues" evidence="10">
    <location>
        <begin position="152"/>
        <end position="166"/>
    </location>
</feature>
<dbReference type="Gene3D" id="1.10.30.10">
    <property type="entry name" value="High mobility group box domain"/>
    <property type="match status" value="1"/>
</dbReference>
<feature type="domain" description="HMG box" evidence="11">
    <location>
        <begin position="102"/>
        <end position="170"/>
    </location>
</feature>
<dbReference type="AlphaFoldDB" id="A0A8D2IT53"/>
<keyword evidence="2" id="KW-0853">WD repeat</keyword>
<dbReference type="GO" id="GO:0003677">
    <property type="term" value="F:DNA binding"/>
    <property type="evidence" value="ECO:0007669"/>
    <property type="project" value="UniProtKB-UniRule"/>
</dbReference>
<dbReference type="Proteomes" id="UP000694545">
    <property type="component" value="Unplaced"/>
</dbReference>
<evidence type="ECO:0000313" key="12">
    <source>
        <dbReference type="Ensembl" id="ENSVKKP00000002018.1"/>
    </source>
</evidence>
<dbReference type="InterPro" id="IPR036910">
    <property type="entry name" value="HMG_box_dom_sf"/>
</dbReference>
<dbReference type="InterPro" id="IPR055339">
    <property type="entry name" value="HMG-box_WDHD1"/>
</dbReference>
<evidence type="ECO:0000256" key="3">
    <source>
        <dbReference type="ARBA" id="ARBA00022737"/>
    </source>
</evidence>
<protein>
    <recommendedName>
        <fullName evidence="7">WD repeat and HMG-box DNA-binding protein 1</fullName>
    </recommendedName>
    <alternativeName>
        <fullName evidence="8">Acidic nucleoplasmic DNA-binding protein 1</fullName>
    </alternativeName>
</protein>
<evidence type="ECO:0000256" key="8">
    <source>
        <dbReference type="ARBA" id="ARBA00080131"/>
    </source>
</evidence>
<keyword evidence="4 9" id="KW-0238">DNA-binding</keyword>
<comment type="subcellular location">
    <subcellularLocation>
        <location evidence="1">Nucleus</location>
        <location evidence="1">Nucleoplasm</location>
    </subcellularLocation>
</comment>
<comment type="function">
    <text evidence="6">Core replisome component that acts as a replication initiation factor. Binds directly to the CMG complex and functions as a hub to recruit additional proteins to the replication fork.</text>
</comment>
<keyword evidence="5 9" id="KW-0539">Nucleus</keyword>
<dbReference type="GO" id="GO:0005654">
    <property type="term" value="C:nucleoplasm"/>
    <property type="evidence" value="ECO:0007669"/>
    <property type="project" value="UniProtKB-SubCell"/>
</dbReference>
<dbReference type="Pfam" id="PF24815">
    <property type="entry name" value="HMG_WDHD1"/>
    <property type="match status" value="1"/>
</dbReference>
<organism evidence="12 13">
    <name type="scientific">Varanus komodoensis</name>
    <name type="common">Komodo dragon</name>
    <dbReference type="NCBI Taxonomy" id="61221"/>
    <lineage>
        <taxon>Eukaryota</taxon>
        <taxon>Metazoa</taxon>
        <taxon>Chordata</taxon>
        <taxon>Craniata</taxon>
        <taxon>Vertebrata</taxon>
        <taxon>Euteleostomi</taxon>
        <taxon>Lepidosauria</taxon>
        <taxon>Squamata</taxon>
        <taxon>Bifurcata</taxon>
        <taxon>Unidentata</taxon>
        <taxon>Episquamata</taxon>
        <taxon>Toxicofera</taxon>
        <taxon>Anguimorpha</taxon>
        <taxon>Paleoanguimorpha</taxon>
        <taxon>Varanoidea</taxon>
        <taxon>Varanidae</taxon>
        <taxon>Varanus</taxon>
    </lineage>
</organism>
<reference evidence="12" key="1">
    <citation type="submission" date="2025-08" db="UniProtKB">
        <authorList>
            <consortium name="Ensembl"/>
        </authorList>
    </citation>
    <scope>IDENTIFICATION</scope>
</reference>
<sequence>ILEVFILLCRCQQLRFSNPEHLALKREPAKREQKEWNPPQPLRRRCLRTATVNGQSVRLLPHCLSGTLLPPDKSWCGNRAIGRQREFAFEDPFPKSKCFCVPFRPKTGFQMWLEENRSSILADDPHLEETEIIKEGMSRFRALSSEERMAWTEKAKGREVGDPAEGKKRKRLGAGKRDGQEAEVQASEADTSSAKKSKSFEESTITKLSAFAYKQS</sequence>
<reference evidence="12" key="2">
    <citation type="submission" date="2025-09" db="UniProtKB">
        <authorList>
            <consortium name="Ensembl"/>
        </authorList>
    </citation>
    <scope>IDENTIFICATION</scope>
</reference>
<evidence type="ECO:0000256" key="5">
    <source>
        <dbReference type="ARBA" id="ARBA00023242"/>
    </source>
</evidence>
<feature type="region of interest" description="Disordered" evidence="10">
    <location>
        <begin position="152"/>
        <end position="203"/>
    </location>
</feature>
<accession>A0A8D2IT53</accession>
<feature type="DNA-binding region" description="HMG box" evidence="9">
    <location>
        <begin position="102"/>
        <end position="170"/>
    </location>
</feature>
<dbReference type="CDD" id="cd21993">
    <property type="entry name" value="HMG-box_WDHD1"/>
    <property type="match status" value="1"/>
</dbReference>
<evidence type="ECO:0000256" key="9">
    <source>
        <dbReference type="PROSITE-ProRule" id="PRU00267"/>
    </source>
</evidence>
<evidence type="ECO:0000313" key="13">
    <source>
        <dbReference type="Proteomes" id="UP000694545"/>
    </source>
</evidence>
<evidence type="ECO:0000256" key="1">
    <source>
        <dbReference type="ARBA" id="ARBA00004642"/>
    </source>
</evidence>
<keyword evidence="3" id="KW-0677">Repeat</keyword>
<keyword evidence="13" id="KW-1185">Reference proteome</keyword>
<evidence type="ECO:0000256" key="10">
    <source>
        <dbReference type="SAM" id="MobiDB-lite"/>
    </source>
</evidence>
<dbReference type="Ensembl" id="ENSVKKT00000002083.1">
    <property type="protein sequence ID" value="ENSVKKP00000002018.1"/>
    <property type="gene ID" value="ENSVKKG00000001644.1"/>
</dbReference>
<dbReference type="SMART" id="SM00398">
    <property type="entry name" value="HMG"/>
    <property type="match status" value="1"/>
</dbReference>
<evidence type="ECO:0000256" key="4">
    <source>
        <dbReference type="ARBA" id="ARBA00023125"/>
    </source>
</evidence>
<evidence type="ECO:0000256" key="6">
    <source>
        <dbReference type="ARBA" id="ARBA00056293"/>
    </source>
</evidence>
<dbReference type="InterPro" id="IPR009071">
    <property type="entry name" value="HMG_box_dom"/>
</dbReference>
<dbReference type="FunFam" id="1.10.30.10:FF:000028">
    <property type="entry name" value="WD repeat and HMG-box DNA-binding protein 1"/>
    <property type="match status" value="1"/>
</dbReference>
<dbReference type="PROSITE" id="PS50118">
    <property type="entry name" value="HMG_BOX_2"/>
    <property type="match status" value="1"/>
</dbReference>
<dbReference type="SUPFAM" id="SSF47095">
    <property type="entry name" value="HMG-box"/>
    <property type="match status" value="1"/>
</dbReference>
<proteinExistence type="predicted"/>
<evidence type="ECO:0000256" key="2">
    <source>
        <dbReference type="ARBA" id="ARBA00022574"/>
    </source>
</evidence>